<dbReference type="AlphaFoldDB" id="A0A0A1USB8"/>
<dbReference type="Pfam" id="PF05368">
    <property type="entry name" value="NmrA"/>
    <property type="match status" value="1"/>
</dbReference>
<comment type="similarity">
    <text evidence="1">Belongs to the NmrA-type oxidoreductase family. Isoflavone reductase subfamily.</text>
</comment>
<dbReference type="PANTHER" id="PTHR47706:SF4">
    <property type="entry name" value="NMRA-LIKE DOMAIN-CONTAINING PROTEIN"/>
    <property type="match status" value="1"/>
</dbReference>
<gene>
    <name evidence="5" type="ORF">X797_007880</name>
</gene>
<proteinExistence type="inferred from homology"/>
<dbReference type="InterPro" id="IPR008030">
    <property type="entry name" value="NmrA-like"/>
</dbReference>
<dbReference type="eggNOG" id="ENOG502S7CY">
    <property type="taxonomic scope" value="Eukaryota"/>
</dbReference>
<evidence type="ECO:0000313" key="6">
    <source>
        <dbReference type="Proteomes" id="UP000030151"/>
    </source>
</evidence>
<evidence type="ECO:0000256" key="3">
    <source>
        <dbReference type="ARBA" id="ARBA00023002"/>
    </source>
</evidence>
<feature type="domain" description="NmrA-like" evidence="4">
    <location>
        <begin position="2"/>
        <end position="249"/>
    </location>
</feature>
<dbReference type="Gene3D" id="3.40.50.720">
    <property type="entry name" value="NAD(P)-binding Rossmann-like Domain"/>
    <property type="match status" value="1"/>
</dbReference>
<evidence type="ECO:0000256" key="1">
    <source>
        <dbReference type="ARBA" id="ARBA00005725"/>
    </source>
</evidence>
<name>A0A0A1USB8_9HYPO</name>
<evidence type="ECO:0000256" key="2">
    <source>
        <dbReference type="ARBA" id="ARBA00022857"/>
    </source>
</evidence>
<evidence type="ECO:0000313" key="5">
    <source>
        <dbReference type="EMBL" id="EXU99158.1"/>
    </source>
</evidence>
<dbReference type="InterPro" id="IPR036291">
    <property type="entry name" value="NAD(P)-bd_dom_sf"/>
</dbReference>
<dbReference type="InterPro" id="IPR051609">
    <property type="entry name" value="NmrA/Isoflavone_reductase-like"/>
</dbReference>
<dbReference type="PANTHER" id="PTHR47706">
    <property type="entry name" value="NMRA-LIKE FAMILY PROTEIN"/>
    <property type="match status" value="1"/>
</dbReference>
<reference evidence="5 6" key="1">
    <citation type="submission" date="2014-02" db="EMBL/GenBank/DDBJ databases">
        <title>The genome sequence of the entomopathogenic fungus Metarhizium robertsii ARSEF 2575.</title>
        <authorList>
            <person name="Giuliano Garisto Donzelli B."/>
            <person name="Roe B.A."/>
            <person name="Macmil S.L."/>
            <person name="Krasnoff S.B."/>
            <person name="Gibson D.M."/>
        </authorList>
    </citation>
    <scope>NUCLEOTIDE SEQUENCE [LARGE SCALE GENOMIC DNA]</scope>
    <source>
        <strain evidence="5 6">ARSEF 2575</strain>
    </source>
</reference>
<dbReference type="SUPFAM" id="SSF51735">
    <property type="entry name" value="NAD(P)-binding Rossmann-fold domains"/>
    <property type="match status" value="1"/>
</dbReference>
<dbReference type="Gene3D" id="3.90.25.10">
    <property type="entry name" value="UDP-galactose 4-epimerase, domain 1"/>
    <property type="match status" value="1"/>
</dbReference>
<dbReference type="EMBL" id="JELW01000021">
    <property type="protein sequence ID" value="EXU99158.1"/>
    <property type="molecule type" value="Genomic_DNA"/>
</dbReference>
<comment type="caution">
    <text evidence="5">The sequence shown here is derived from an EMBL/GenBank/DDBJ whole genome shotgun (WGS) entry which is preliminary data.</text>
</comment>
<dbReference type="GO" id="GO:0016491">
    <property type="term" value="F:oxidoreductase activity"/>
    <property type="evidence" value="ECO:0007669"/>
    <property type="project" value="UniProtKB-KW"/>
</dbReference>
<keyword evidence="2" id="KW-0521">NADP</keyword>
<dbReference type="HOGENOM" id="CLU_044876_0_0_1"/>
<accession>A0A0A1USB8</accession>
<evidence type="ECO:0000259" key="4">
    <source>
        <dbReference type="Pfam" id="PF05368"/>
    </source>
</evidence>
<dbReference type="OrthoDB" id="10000533at2759"/>
<keyword evidence="3" id="KW-0560">Oxidoreductase</keyword>
<dbReference type="Proteomes" id="UP000030151">
    <property type="component" value="Unassembled WGS sequence"/>
</dbReference>
<sequence length="324" mass="36091">MSAVAVAGGLGDMGSRITGALVERGKYKVYVMSRELPKTVVPSGSPPLTTVIETDYSSVDKLAKVLESYNIQTVICAFSLDFPAASDSQINLIRASEMASTVNRFIPSEFNVDYDLPDEVLPYPHKKFHTSARRELEKTNLEFSYIYAGMFMDYFAMPNLETSLREVCFIVDPTNGVANVPGDGESRMAMSLAQDAARYTALALELDAWPRVMTTAASCISINQLITLFEENLKHRLDITYQPIQKLTKHENELLPRNITIADSFPGGIEQVKALTADLEASIALGSFQFDKLTDHLDLVMEFRGRTEPPMVIEQLLKMAWKEK</sequence>
<organism evidence="5 6">
    <name type="scientific">Metarhizium robertsii</name>
    <dbReference type="NCBI Taxonomy" id="568076"/>
    <lineage>
        <taxon>Eukaryota</taxon>
        <taxon>Fungi</taxon>
        <taxon>Dikarya</taxon>
        <taxon>Ascomycota</taxon>
        <taxon>Pezizomycotina</taxon>
        <taxon>Sordariomycetes</taxon>
        <taxon>Hypocreomycetidae</taxon>
        <taxon>Hypocreales</taxon>
        <taxon>Clavicipitaceae</taxon>
        <taxon>Metarhizium</taxon>
    </lineage>
</organism>
<protein>
    <submittedName>
        <fullName evidence="5">NmrA-like family protein</fullName>
    </submittedName>
</protein>